<dbReference type="AlphaFoldDB" id="A0A0K2VD61"/>
<dbReference type="PANTHER" id="PTHR11036">
    <property type="entry name" value="SEMAPHORIN"/>
    <property type="match status" value="1"/>
</dbReference>
<dbReference type="EMBL" id="HACA01030751">
    <property type="protein sequence ID" value="CDW48112.1"/>
    <property type="molecule type" value="Transcribed_RNA"/>
</dbReference>
<feature type="domain" description="Sema" evidence="2">
    <location>
        <begin position="1"/>
        <end position="104"/>
    </location>
</feature>
<feature type="non-terminal residue" evidence="3">
    <location>
        <position position="1"/>
    </location>
</feature>
<proteinExistence type="predicted"/>
<dbReference type="InterPro" id="IPR015943">
    <property type="entry name" value="WD40/YVTN_repeat-like_dom_sf"/>
</dbReference>
<sequence length="104" mass="12265">DDVNRFEGNDTTNNFKMIIEDLNILIIGATNTIYFLDTRDLMEIRDQRISWRPEKKAFEMCLVKGKTESECQNHIRVLAKLEAKKLLVCGTHAYKPKCRHYQFK</sequence>
<feature type="non-terminal residue" evidence="3">
    <location>
        <position position="104"/>
    </location>
</feature>
<dbReference type="InterPro" id="IPR036352">
    <property type="entry name" value="Semap_dom_sf"/>
</dbReference>
<accession>A0A0K2VD61</accession>
<dbReference type="PROSITE" id="PS51004">
    <property type="entry name" value="SEMA"/>
    <property type="match status" value="1"/>
</dbReference>
<dbReference type="Gene3D" id="2.130.10.10">
    <property type="entry name" value="YVTN repeat-like/Quinoprotein amine dehydrogenase"/>
    <property type="match status" value="1"/>
</dbReference>
<dbReference type="GO" id="GO:0005886">
    <property type="term" value="C:plasma membrane"/>
    <property type="evidence" value="ECO:0007669"/>
    <property type="project" value="TreeGrafter"/>
</dbReference>
<name>A0A0K2VD61_LEPSM</name>
<dbReference type="SUPFAM" id="SSF101912">
    <property type="entry name" value="Sema domain"/>
    <property type="match status" value="1"/>
</dbReference>
<evidence type="ECO:0000259" key="2">
    <source>
        <dbReference type="PROSITE" id="PS51004"/>
    </source>
</evidence>
<reference evidence="3" key="1">
    <citation type="submission" date="2014-05" db="EMBL/GenBank/DDBJ databases">
        <authorList>
            <person name="Chronopoulou M."/>
        </authorList>
    </citation>
    <scope>NUCLEOTIDE SEQUENCE</scope>
    <source>
        <tissue evidence="3">Whole organism</tissue>
    </source>
</reference>
<evidence type="ECO:0000256" key="1">
    <source>
        <dbReference type="PROSITE-ProRule" id="PRU00352"/>
    </source>
</evidence>
<dbReference type="GO" id="GO:0071526">
    <property type="term" value="P:semaphorin-plexin signaling pathway"/>
    <property type="evidence" value="ECO:0007669"/>
    <property type="project" value="TreeGrafter"/>
</dbReference>
<dbReference type="GO" id="GO:0007411">
    <property type="term" value="P:axon guidance"/>
    <property type="evidence" value="ECO:0007669"/>
    <property type="project" value="TreeGrafter"/>
</dbReference>
<dbReference type="InterPro" id="IPR027231">
    <property type="entry name" value="Semaphorin"/>
</dbReference>
<evidence type="ECO:0000313" key="3">
    <source>
        <dbReference type="EMBL" id="CDW48112.1"/>
    </source>
</evidence>
<dbReference type="GO" id="GO:0030215">
    <property type="term" value="F:semaphorin receptor binding"/>
    <property type="evidence" value="ECO:0007669"/>
    <property type="project" value="InterPro"/>
</dbReference>
<dbReference type="InterPro" id="IPR001627">
    <property type="entry name" value="Semap_dom"/>
</dbReference>
<comment type="caution">
    <text evidence="1">Lacks conserved residue(s) required for the propagation of feature annotation.</text>
</comment>
<organism evidence="3">
    <name type="scientific">Lepeophtheirus salmonis</name>
    <name type="common">Salmon louse</name>
    <name type="synonym">Caligus salmonis</name>
    <dbReference type="NCBI Taxonomy" id="72036"/>
    <lineage>
        <taxon>Eukaryota</taxon>
        <taxon>Metazoa</taxon>
        <taxon>Ecdysozoa</taxon>
        <taxon>Arthropoda</taxon>
        <taxon>Crustacea</taxon>
        <taxon>Multicrustacea</taxon>
        <taxon>Hexanauplia</taxon>
        <taxon>Copepoda</taxon>
        <taxon>Siphonostomatoida</taxon>
        <taxon>Caligidae</taxon>
        <taxon>Lepeophtheirus</taxon>
    </lineage>
</organism>
<dbReference type="GO" id="GO:0045499">
    <property type="term" value="F:chemorepellent activity"/>
    <property type="evidence" value="ECO:0007669"/>
    <property type="project" value="TreeGrafter"/>
</dbReference>
<dbReference type="GO" id="GO:0030335">
    <property type="term" value="P:positive regulation of cell migration"/>
    <property type="evidence" value="ECO:0007669"/>
    <property type="project" value="TreeGrafter"/>
</dbReference>
<protein>
    <recommendedName>
        <fullName evidence="2">Sema domain-containing protein</fullName>
    </recommendedName>
</protein>
<dbReference type="PANTHER" id="PTHR11036:SF127">
    <property type="entry name" value="SEMAPHORIN-1A"/>
    <property type="match status" value="1"/>
</dbReference>
<dbReference type="OrthoDB" id="9988752at2759"/>